<dbReference type="EMBL" id="JACHYB010000001">
    <property type="protein sequence ID" value="MBB3187412.1"/>
    <property type="molecule type" value="Genomic_DNA"/>
</dbReference>
<evidence type="ECO:0000259" key="6">
    <source>
        <dbReference type="PROSITE" id="PS51898"/>
    </source>
</evidence>
<dbReference type="InterPro" id="IPR044068">
    <property type="entry name" value="CB"/>
</dbReference>
<dbReference type="Pfam" id="PF00589">
    <property type="entry name" value="Phage_integrase"/>
    <property type="match status" value="1"/>
</dbReference>
<keyword evidence="9" id="KW-1185">Reference proteome</keyword>
<dbReference type="RefSeq" id="WP_221202161.1">
    <property type="nucleotide sequence ID" value="NZ_JACHYB010000001.1"/>
</dbReference>
<keyword evidence="3 5" id="KW-0238">DNA-binding</keyword>
<dbReference type="InterPro" id="IPR002104">
    <property type="entry name" value="Integrase_catalytic"/>
</dbReference>
<evidence type="ECO:0000256" key="5">
    <source>
        <dbReference type="PROSITE-ProRule" id="PRU01248"/>
    </source>
</evidence>
<name>A0A7W5H2G8_9PORP</name>
<dbReference type="AlphaFoldDB" id="A0A7W5H2G8"/>
<protein>
    <submittedName>
        <fullName evidence="8">Site-specific recombinase XerD</fullName>
    </submittedName>
</protein>
<evidence type="ECO:0000313" key="9">
    <source>
        <dbReference type="Proteomes" id="UP000544222"/>
    </source>
</evidence>
<dbReference type="GO" id="GO:0006310">
    <property type="term" value="P:DNA recombination"/>
    <property type="evidence" value="ECO:0007669"/>
    <property type="project" value="UniProtKB-KW"/>
</dbReference>
<dbReference type="PROSITE" id="PS51898">
    <property type="entry name" value="TYR_RECOMBINASE"/>
    <property type="match status" value="1"/>
</dbReference>
<dbReference type="SUPFAM" id="SSF56349">
    <property type="entry name" value="DNA breaking-rejoining enzymes"/>
    <property type="match status" value="1"/>
</dbReference>
<dbReference type="InterPro" id="IPR004107">
    <property type="entry name" value="Integrase_SAM-like_N"/>
</dbReference>
<dbReference type="Pfam" id="PF13495">
    <property type="entry name" value="Phage_int_SAM_4"/>
    <property type="match status" value="1"/>
</dbReference>
<evidence type="ECO:0000256" key="3">
    <source>
        <dbReference type="ARBA" id="ARBA00023125"/>
    </source>
</evidence>
<dbReference type="PROSITE" id="PS51900">
    <property type="entry name" value="CB"/>
    <property type="match status" value="1"/>
</dbReference>
<keyword evidence="2" id="KW-0229">DNA integration</keyword>
<evidence type="ECO:0000259" key="7">
    <source>
        <dbReference type="PROSITE" id="PS51900"/>
    </source>
</evidence>
<organism evidence="8 9">
    <name type="scientific">Microbacter margulisiae</name>
    <dbReference type="NCBI Taxonomy" id="1350067"/>
    <lineage>
        <taxon>Bacteria</taxon>
        <taxon>Pseudomonadati</taxon>
        <taxon>Bacteroidota</taxon>
        <taxon>Bacteroidia</taxon>
        <taxon>Bacteroidales</taxon>
        <taxon>Porphyromonadaceae</taxon>
        <taxon>Microbacter</taxon>
    </lineage>
</organism>
<dbReference type="Gene3D" id="1.10.150.130">
    <property type="match status" value="1"/>
</dbReference>
<reference evidence="8 9" key="1">
    <citation type="submission" date="2020-08" db="EMBL/GenBank/DDBJ databases">
        <title>Genomic Encyclopedia of Type Strains, Phase IV (KMG-IV): sequencing the most valuable type-strain genomes for metagenomic binning, comparative biology and taxonomic classification.</title>
        <authorList>
            <person name="Goeker M."/>
        </authorList>
    </citation>
    <scope>NUCLEOTIDE SEQUENCE [LARGE SCALE GENOMIC DNA]</scope>
    <source>
        <strain evidence="8 9">DSM 27471</strain>
    </source>
</reference>
<dbReference type="CDD" id="cd01193">
    <property type="entry name" value="INT_IntI_C"/>
    <property type="match status" value="1"/>
</dbReference>
<dbReference type="Proteomes" id="UP000544222">
    <property type="component" value="Unassembled WGS sequence"/>
</dbReference>
<comment type="similarity">
    <text evidence="1">Belongs to the 'phage' integrase family.</text>
</comment>
<evidence type="ECO:0000256" key="2">
    <source>
        <dbReference type="ARBA" id="ARBA00022908"/>
    </source>
</evidence>
<sequence length="576" mass="67817">MEQIGGNEKIDLKWSVESIRGYYVRIARMNAFKITHRNEMRICIDFPYNTEYITKLKLIPDIRWSRTLNAWHIPYTKEAFAQLKKLFPDVVYEHTRNIPENSPILIPVLKKRIQTHVALGNSKTQPATTPCIEIAVSGKQIVVKMPKNETDLQFIRSFKYAHWNKTQFYWTVPNFGNNADKLKNYFAERNVKLTEHKPIGTFDNDNPKCGKDEFIVINNSNLLLNLYFSFNKNLSQQLKQIPYCKWNGDKRCWEIPYSEKFLDEVKRLAEQNALLLIYHEEKKLKVLPRKSKLDIQNYRYCPQTYIDKLRELRYSKNTLEVYRGMFEEFINYYDEVDFDDITERMIIDFLRYLVTERHVSTSYQNQSINAIKFYYERILGGSRKVYLIDRPREEKFLPEVLSTEEVTAILNATENLKHKAILMTIYSAGLRIGEAINLKIKDIDSQRMQIRVEQGKGKKDRYTLLSNKTLGILRKYFLQYKPKVWIFEGAKGEQYAARSIQEILRKSVEKAGIKKHITVHTLRHSFATHLLEAGTDLRYIQNLLGHASSKTTEIYTHITTKGFDQIVSPLDKLTIL</sequence>
<evidence type="ECO:0000256" key="4">
    <source>
        <dbReference type="ARBA" id="ARBA00023172"/>
    </source>
</evidence>
<comment type="caution">
    <text evidence="8">The sequence shown here is derived from an EMBL/GenBank/DDBJ whole genome shotgun (WGS) entry which is preliminary data.</text>
</comment>
<dbReference type="PANTHER" id="PTHR30349">
    <property type="entry name" value="PHAGE INTEGRASE-RELATED"/>
    <property type="match status" value="1"/>
</dbReference>
<proteinExistence type="inferred from homology"/>
<evidence type="ECO:0000256" key="1">
    <source>
        <dbReference type="ARBA" id="ARBA00008857"/>
    </source>
</evidence>
<dbReference type="PANTHER" id="PTHR30349:SF64">
    <property type="entry name" value="PROPHAGE INTEGRASE INTD-RELATED"/>
    <property type="match status" value="1"/>
</dbReference>
<gene>
    <name evidence="8" type="ORF">FHX64_001575</name>
</gene>
<feature type="domain" description="Tyr recombinase" evidence="6">
    <location>
        <begin position="396"/>
        <end position="568"/>
    </location>
</feature>
<dbReference type="InterPro" id="IPR010998">
    <property type="entry name" value="Integrase_recombinase_N"/>
</dbReference>
<evidence type="ECO:0000313" key="8">
    <source>
        <dbReference type="EMBL" id="MBB3187412.1"/>
    </source>
</evidence>
<dbReference type="Gene3D" id="1.10.443.10">
    <property type="entry name" value="Intergrase catalytic core"/>
    <property type="match status" value="1"/>
</dbReference>
<dbReference type="InterPro" id="IPR013762">
    <property type="entry name" value="Integrase-like_cat_sf"/>
</dbReference>
<dbReference type="InterPro" id="IPR011010">
    <property type="entry name" value="DNA_brk_join_enz"/>
</dbReference>
<feature type="domain" description="Core-binding (CB)" evidence="7">
    <location>
        <begin position="300"/>
        <end position="379"/>
    </location>
</feature>
<dbReference type="InterPro" id="IPR050090">
    <property type="entry name" value="Tyrosine_recombinase_XerCD"/>
</dbReference>
<dbReference type="GO" id="GO:0015074">
    <property type="term" value="P:DNA integration"/>
    <property type="evidence" value="ECO:0007669"/>
    <property type="project" value="UniProtKB-KW"/>
</dbReference>
<keyword evidence="4" id="KW-0233">DNA recombination</keyword>
<accession>A0A7W5H2G8</accession>
<dbReference type="GO" id="GO:0003677">
    <property type="term" value="F:DNA binding"/>
    <property type="evidence" value="ECO:0007669"/>
    <property type="project" value="UniProtKB-UniRule"/>
</dbReference>